<comment type="caution">
    <text evidence="1">The sequence shown here is derived from an EMBL/GenBank/DDBJ whole genome shotgun (WGS) entry which is preliminary data.</text>
</comment>
<accession>C4GGU3</accession>
<dbReference type="HOGENOM" id="CLU_2806739_0_0_4"/>
<dbReference type="Proteomes" id="UP000003009">
    <property type="component" value="Unassembled WGS sequence"/>
</dbReference>
<dbReference type="EMBL" id="ACJW02000002">
    <property type="protein sequence ID" value="EEP69448.1"/>
    <property type="molecule type" value="Genomic_DNA"/>
</dbReference>
<dbReference type="AlphaFoldDB" id="C4GGU3"/>
<reference evidence="1" key="1">
    <citation type="submission" date="2009-04" db="EMBL/GenBank/DDBJ databases">
        <authorList>
            <person name="Weinstock G."/>
            <person name="Sodergren E."/>
            <person name="Clifton S."/>
            <person name="Fulton L."/>
            <person name="Fulton B."/>
            <person name="Courtney L."/>
            <person name="Fronick C."/>
            <person name="Harrison M."/>
            <person name="Strong C."/>
            <person name="Farmer C."/>
            <person name="Delahaunty K."/>
            <person name="Markovic C."/>
            <person name="Hall O."/>
            <person name="Minx P."/>
            <person name="Tomlinson C."/>
            <person name="Mitreva M."/>
            <person name="Nelson J."/>
            <person name="Hou S."/>
            <person name="Wollam A."/>
            <person name="Pepin K.H."/>
            <person name="Johnson M."/>
            <person name="Bhonagiri V."/>
            <person name="Nash W.E."/>
            <person name="Warren W."/>
            <person name="Chinwalla A."/>
            <person name="Mardis E.R."/>
            <person name="Wilson R.K."/>
        </authorList>
    </citation>
    <scope>NUCLEOTIDE SEQUENCE [LARGE SCALE GENOMIC DNA]</scope>
    <source>
        <strain evidence="1">ATCC 51147</strain>
    </source>
</reference>
<name>C4GGU3_9NEIS</name>
<proteinExistence type="predicted"/>
<protein>
    <submittedName>
        <fullName evidence="1">Uncharacterized protein</fullName>
    </submittedName>
</protein>
<organism evidence="1 2">
    <name type="scientific">Kingella oralis ATCC 51147</name>
    <dbReference type="NCBI Taxonomy" id="629741"/>
    <lineage>
        <taxon>Bacteria</taxon>
        <taxon>Pseudomonadati</taxon>
        <taxon>Pseudomonadota</taxon>
        <taxon>Betaproteobacteria</taxon>
        <taxon>Neisseriales</taxon>
        <taxon>Neisseriaceae</taxon>
        <taxon>Kingella</taxon>
    </lineage>
</organism>
<evidence type="ECO:0000313" key="1">
    <source>
        <dbReference type="EMBL" id="EEP69448.1"/>
    </source>
</evidence>
<sequence>MPIRTQTVFKLPQCVLSRQPENIKHRASASNGKPPSCVPPSIRSHPAQLKGSLKTIPPCPPFQAAHL</sequence>
<gene>
    <name evidence="1" type="ORF">GCWU000324_01362</name>
</gene>
<keyword evidence="2" id="KW-1185">Reference proteome</keyword>
<dbReference type="STRING" id="629741.GCWU000324_01362"/>
<evidence type="ECO:0000313" key="2">
    <source>
        <dbReference type="Proteomes" id="UP000003009"/>
    </source>
</evidence>